<feature type="domain" description="GGDEF" evidence="1">
    <location>
        <begin position="143"/>
        <end position="257"/>
    </location>
</feature>
<dbReference type="Gene3D" id="3.30.70.270">
    <property type="match status" value="1"/>
</dbReference>
<dbReference type="SMART" id="SM00267">
    <property type="entry name" value="GGDEF"/>
    <property type="match status" value="1"/>
</dbReference>
<keyword evidence="3" id="KW-1185">Reference proteome</keyword>
<dbReference type="GO" id="GO:0043709">
    <property type="term" value="P:cell adhesion involved in single-species biofilm formation"/>
    <property type="evidence" value="ECO:0007669"/>
    <property type="project" value="TreeGrafter"/>
</dbReference>
<keyword evidence="2" id="KW-0808">Transferase</keyword>
<evidence type="ECO:0000313" key="3">
    <source>
        <dbReference type="Proteomes" id="UP000266178"/>
    </source>
</evidence>
<dbReference type="OrthoDB" id="23692at2"/>
<organism evidence="2 3">
    <name type="scientific">Meiothermus granaticius NBRC 107808</name>
    <dbReference type="NCBI Taxonomy" id="1227551"/>
    <lineage>
        <taxon>Bacteria</taxon>
        <taxon>Thermotogati</taxon>
        <taxon>Deinococcota</taxon>
        <taxon>Deinococci</taxon>
        <taxon>Thermales</taxon>
        <taxon>Thermaceae</taxon>
        <taxon>Meiothermus</taxon>
    </lineage>
</organism>
<dbReference type="InterPro" id="IPR029787">
    <property type="entry name" value="Nucleotide_cyclase"/>
</dbReference>
<dbReference type="NCBIfam" id="TIGR00254">
    <property type="entry name" value="GGDEF"/>
    <property type="match status" value="1"/>
</dbReference>
<dbReference type="EC" id="2.7.7.65" evidence="2"/>
<dbReference type="InterPro" id="IPR000160">
    <property type="entry name" value="GGDEF_dom"/>
</dbReference>
<dbReference type="AlphaFoldDB" id="A0A399FAI5"/>
<dbReference type="CDD" id="cd01949">
    <property type="entry name" value="GGDEF"/>
    <property type="match status" value="1"/>
</dbReference>
<dbReference type="Pfam" id="PF00990">
    <property type="entry name" value="GGDEF"/>
    <property type="match status" value="1"/>
</dbReference>
<reference evidence="2 3" key="1">
    <citation type="submission" date="2018-08" db="EMBL/GenBank/DDBJ databases">
        <title>Meiothermus granaticius genome AF-68 sequencing project.</title>
        <authorList>
            <person name="Da Costa M.S."/>
            <person name="Albuquerque L."/>
            <person name="Raposo P."/>
            <person name="Froufe H.J.C."/>
            <person name="Barroso C.S."/>
            <person name="Egas C."/>
        </authorList>
    </citation>
    <scope>NUCLEOTIDE SEQUENCE [LARGE SCALE GENOMIC DNA]</scope>
    <source>
        <strain evidence="2 3">AF-68</strain>
    </source>
</reference>
<dbReference type="Proteomes" id="UP000266178">
    <property type="component" value="Unassembled WGS sequence"/>
</dbReference>
<keyword evidence="2" id="KW-0548">Nucleotidyltransferase</keyword>
<proteinExistence type="predicted"/>
<dbReference type="GO" id="GO:1902201">
    <property type="term" value="P:negative regulation of bacterial-type flagellum-dependent cell motility"/>
    <property type="evidence" value="ECO:0007669"/>
    <property type="project" value="TreeGrafter"/>
</dbReference>
<dbReference type="InterPro" id="IPR043128">
    <property type="entry name" value="Rev_trsase/Diguanyl_cyclase"/>
</dbReference>
<evidence type="ECO:0000313" key="2">
    <source>
        <dbReference type="EMBL" id="RIH93123.1"/>
    </source>
</evidence>
<dbReference type="SUPFAM" id="SSF55073">
    <property type="entry name" value="Nucleotide cyclase"/>
    <property type="match status" value="1"/>
</dbReference>
<protein>
    <submittedName>
        <fullName evidence="2">Putative diguanylate cyclase YfiN</fullName>
        <ecNumber evidence="2">2.7.7.65</ecNumber>
    </submittedName>
</protein>
<gene>
    <name evidence="2" type="primary">yfiN</name>
    <name evidence="2" type="ORF">Mgrana_00921</name>
</gene>
<dbReference type="PANTHER" id="PTHR45138:SF9">
    <property type="entry name" value="DIGUANYLATE CYCLASE DGCM-RELATED"/>
    <property type="match status" value="1"/>
</dbReference>
<dbReference type="GO" id="GO:0005886">
    <property type="term" value="C:plasma membrane"/>
    <property type="evidence" value="ECO:0007669"/>
    <property type="project" value="TreeGrafter"/>
</dbReference>
<evidence type="ECO:0000259" key="1">
    <source>
        <dbReference type="PROSITE" id="PS50887"/>
    </source>
</evidence>
<dbReference type="InterPro" id="IPR050469">
    <property type="entry name" value="Diguanylate_Cyclase"/>
</dbReference>
<dbReference type="PROSITE" id="PS50887">
    <property type="entry name" value="GGDEF"/>
    <property type="match status" value="1"/>
</dbReference>
<comment type="caution">
    <text evidence="2">The sequence shown here is derived from an EMBL/GenBank/DDBJ whole genome shotgun (WGS) entry which is preliminary data.</text>
</comment>
<dbReference type="EMBL" id="QWLB01000009">
    <property type="protein sequence ID" value="RIH93123.1"/>
    <property type="molecule type" value="Genomic_DNA"/>
</dbReference>
<dbReference type="GO" id="GO:0052621">
    <property type="term" value="F:diguanylate cyclase activity"/>
    <property type="evidence" value="ECO:0007669"/>
    <property type="project" value="UniProtKB-EC"/>
</dbReference>
<accession>A0A399FAI5</accession>
<sequence>MEALLLRLLLLHETVVGCAALPFTEMLQQVQERSCWVFEGARLHLLSPREAQGLPGRGLVEKPRGYGAYFGGPPEPLYLFLEHPRIQDPTELRLAALYMEHLLSMLRAAGCCQELERQAHLDWLTGLGNRWSLERRLGQGLPPNWGLALLDLDNLKEVNDTQGHLAGDRLLSKVGEALRHRGLEAYRIGGDEFVVLLYRPDLECLQQAIQGQSLSLGIAWSEEAEAANLLRLADERMYADKRRRKAMAPLRTRPLCS</sequence>
<dbReference type="PANTHER" id="PTHR45138">
    <property type="entry name" value="REGULATORY COMPONENTS OF SENSORY TRANSDUCTION SYSTEM"/>
    <property type="match status" value="1"/>
</dbReference>
<dbReference type="RefSeq" id="WP_119356434.1">
    <property type="nucleotide sequence ID" value="NZ_BJXM01000018.1"/>
</dbReference>
<name>A0A399FAI5_9DEIN</name>